<protein>
    <recommendedName>
        <fullName evidence="3">Glycosyl transferase</fullName>
    </recommendedName>
</protein>
<keyword evidence="2" id="KW-1185">Reference proteome</keyword>
<dbReference type="InterPro" id="IPR043148">
    <property type="entry name" value="TagF_C"/>
</dbReference>
<dbReference type="RefSeq" id="WP_187776650.1">
    <property type="nucleotide sequence ID" value="NZ_JACTUZ010000001.1"/>
</dbReference>
<comment type="caution">
    <text evidence="1">The sequence shown here is derived from an EMBL/GenBank/DDBJ whole genome shotgun (WGS) entry which is preliminary data.</text>
</comment>
<sequence>MAPGADNLRVDLAEGEVVFLFIGGPHQVYHLAPAAAELSRLLPRCPVTCLSNHAATTAALRRVREALHAPAMRIESIRPPLWGRLLAAVTGRRSSLKTPLLFSLSRRLRRAAAVITPERTSAKLRGMGLRHTLMIHFRHGAGDRAPESESRQSLFDLVVVPGEKDLRRAAEKGYMPPSRLRAGGYLKLEFFSKLAGSPPRLFDNDRPVVLYNPHFDAGISSLPWARQVIGEFARQSRYNLVFAPHIRAAENMDAAEREEWLRLSREGRILVDLDSPRLIDMSYVLAADIYLGDMSSQLYEFLARPRPVVFLNAHHVAWRDDPRFAGWALGEVAETPEDVIPAIDRAVAGHPEKLARQQAAVRDAFGEIEGAALRGAQVIAAAVVGRAAARQSGTLGTAIGASA</sequence>
<dbReference type="EMBL" id="JACTUZ010000001">
    <property type="protein sequence ID" value="MBC9175491.1"/>
    <property type="molecule type" value="Genomic_DNA"/>
</dbReference>
<evidence type="ECO:0000313" key="1">
    <source>
        <dbReference type="EMBL" id="MBC9175491.1"/>
    </source>
</evidence>
<organism evidence="1 2">
    <name type="scientific">Pseudoroseomonas ludipueritiae</name>
    <dbReference type="NCBI Taxonomy" id="198093"/>
    <lineage>
        <taxon>Bacteria</taxon>
        <taxon>Pseudomonadati</taxon>
        <taxon>Pseudomonadota</taxon>
        <taxon>Alphaproteobacteria</taxon>
        <taxon>Acetobacterales</taxon>
        <taxon>Acetobacteraceae</taxon>
        <taxon>Pseudoroseomonas</taxon>
    </lineage>
</organism>
<evidence type="ECO:0000313" key="2">
    <source>
        <dbReference type="Proteomes" id="UP000603940"/>
    </source>
</evidence>
<gene>
    <name evidence="1" type="ORF">IBL25_00855</name>
</gene>
<reference evidence="1 2" key="1">
    <citation type="journal article" date="2009" name="Int. J. Syst. Evol. Microbiol.">
        <title>Transfer of Teichococcus ludipueritiae and Muricoccus roseus to the genus Roseomonas, as Roseomonas ludipueritiae comb. nov. and Roseomonas rosea comb. nov., respectively, and emended description of the genus Roseomonas.</title>
        <authorList>
            <person name="Sanchez-Porro C."/>
            <person name="Gallego V."/>
            <person name="Busse H.J."/>
            <person name="Kampfer P."/>
            <person name="Ventosa A."/>
        </authorList>
    </citation>
    <scope>NUCLEOTIDE SEQUENCE [LARGE SCALE GENOMIC DNA]</scope>
    <source>
        <strain evidence="1 2">DSM 14915</strain>
    </source>
</reference>
<proteinExistence type="predicted"/>
<accession>A0ABR7R176</accession>
<dbReference type="Gene3D" id="3.40.50.12580">
    <property type="match status" value="1"/>
</dbReference>
<dbReference type="Proteomes" id="UP000603940">
    <property type="component" value="Unassembled WGS sequence"/>
</dbReference>
<dbReference type="SUPFAM" id="SSF53756">
    <property type="entry name" value="UDP-Glycosyltransferase/glycogen phosphorylase"/>
    <property type="match status" value="1"/>
</dbReference>
<evidence type="ECO:0008006" key="3">
    <source>
        <dbReference type="Google" id="ProtNLM"/>
    </source>
</evidence>
<name>A0ABR7R176_9PROT</name>